<dbReference type="Gene3D" id="2.60.460.10">
    <property type="entry name" value="protein yfey like domain"/>
    <property type="match status" value="1"/>
</dbReference>
<accession>A0ABQ5LKF5</accession>
<dbReference type="NCBIfam" id="NF007990">
    <property type="entry name" value="PRK10718.1"/>
    <property type="match status" value="1"/>
</dbReference>
<evidence type="ECO:0000313" key="1">
    <source>
        <dbReference type="EMBL" id="GKX63884.1"/>
    </source>
</evidence>
<dbReference type="RefSeq" id="WP_261822147.1">
    <property type="nucleotide sequence ID" value="NZ_BRLJ01000007.1"/>
</dbReference>
<gene>
    <name evidence="1" type="primary">yfeY</name>
    <name evidence="1" type="ORF">SOASR032_24530</name>
</gene>
<keyword evidence="1" id="KW-0449">Lipoprotein</keyword>
<dbReference type="InterPro" id="IPR010938">
    <property type="entry name" value="DUF1131"/>
</dbReference>
<name>A0ABQ5LKF5_9GAMM</name>
<proteinExistence type="predicted"/>
<organism evidence="1 2">
    <name type="scientific">Pragia fontium</name>
    <dbReference type="NCBI Taxonomy" id="82985"/>
    <lineage>
        <taxon>Bacteria</taxon>
        <taxon>Pseudomonadati</taxon>
        <taxon>Pseudomonadota</taxon>
        <taxon>Gammaproteobacteria</taxon>
        <taxon>Enterobacterales</taxon>
        <taxon>Budviciaceae</taxon>
        <taxon>Pragia</taxon>
    </lineage>
</organism>
<sequence length="192" mass="21260">MNIRVVLLLAPLLLSGCSTISSFSWSKLSPTNWFGSSLELSNNGLSGISATTPLDERILNKTLDGDYRLRKGMSMSGGQMVSYYEAMDGDKVALVFHGNANNRVNRIEVMDKSIQTSTGIHVGTEFSDLYEKAFGVCEVGSDENSGKVVCRSRESRLITYVFSGEWMGPVTIMPSDDKLQHWTISKMIWQSK</sequence>
<dbReference type="PROSITE" id="PS51257">
    <property type="entry name" value="PROKAR_LIPOPROTEIN"/>
    <property type="match status" value="1"/>
</dbReference>
<dbReference type="Proteomes" id="UP001059610">
    <property type="component" value="Unassembled WGS sequence"/>
</dbReference>
<protein>
    <submittedName>
        <fullName evidence="1">RpoE-regulated lipoprotein</fullName>
    </submittedName>
</protein>
<reference evidence="1" key="1">
    <citation type="submission" date="2022-06" db="EMBL/GenBank/DDBJ databases">
        <title>Draft genome sequences of Pragia fontium str. JCM24417.</title>
        <authorList>
            <person name="Wakabayashi Y."/>
            <person name="Kojima K."/>
        </authorList>
    </citation>
    <scope>NUCLEOTIDE SEQUENCE</scope>
    <source>
        <strain evidence="1">JCM 24417</strain>
    </source>
</reference>
<evidence type="ECO:0000313" key="2">
    <source>
        <dbReference type="Proteomes" id="UP001059610"/>
    </source>
</evidence>
<dbReference type="Pfam" id="PF06572">
    <property type="entry name" value="DUF1131"/>
    <property type="match status" value="1"/>
</dbReference>
<dbReference type="InterPro" id="IPR038714">
    <property type="entry name" value="YfeY-like_sf"/>
</dbReference>
<keyword evidence="2" id="KW-1185">Reference proteome</keyword>
<comment type="caution">
    <text evidence="1">The sequence shown here is derived from an EMBL/GenBank/DDBJ whole genome shotgun (WGS) entry which is preliminary data.</text>
</comment>
<dbReference type="EMBL" id="BRLJ01000007">
    <property type="protein sequence ID" value="GKX63884.1"/>
    <property type="molecule type" value="Genomic_DNA"/>
</dbReference>